<evidence type="ECO:0000313" key="2">
    <source>
        <dbReference type="EMBL" id="SCX02371.1"/>
    </source>
</evidence>
<dbReference type="Proteomes" id="UP000199707">
    <property type="component" value="Unassembled WGS sequence"/>
</dbReference>
<dbReference type="STRING" id="1502745.SAMN02799620_00423"/>
<dbReference type="EMBL" id="FMUB01000001">
    <property type="protein sequence ID" value="SCX02371.1"/>
    <property type="molecule type" value="Genomic_DNA"/>
</dbReference>
<dbReference type="Gene3D" id="3.30.70.100">
    <property type="match status" value="1"/>
</dbReference>
<name>A0A1G4V8M2_9MYCO</name>
<feature type="domain" description="DUF1330" evidence="1">
    <location>
        <begin position="44"/>
        <end position="123"/>
    </location>
</feature>
<gene>
    <name evidence="2" type="ORF">SAMN02799620_00423</name>
</gene>
<evidence type="ECO:0000313" key="3">
    <source>
        <dbReference type="Proteomes" id="UP000199707"/>
    </source>
</evidence>
<organism evidence="2 3">
    <name type="scientific">Mycolicibacterium fluoranthenivorans</name>
    <dbReference type="NCBI Taxonomy" id="258505"/>
    <lineage>
        <taxon>Bacteria</taxon>
        <taxon>Bacillati</taxon>
        <taxon>Actinomycetota</taxon>
        <taxon>Actinomycetes</taxon>
        <taxon>Mycobacteriales</taxon>
        <taxon>Mycobacteriaceae</taxon>
        <taxon>Mycolicibacterium</taxon>
    </lineage>
</organism>
<proteinExistence type="predicted"/>
<dbReference type="AlphaFoldDB" id="A0A1G4V8M2"/>
<protein>
    <submittedName>
        <fullName evidence="2">Uncharacterized conserved protein, DUF1330 family</fullName>
    </submittedName>
</protein>
<dbReference type="SUPFAM" id="SSF54909">
    <property type="entry name" value="Dimeric alpha+beta barrel"/>
    <property type="match status" value="1"/>
</dbReference>
<accession>A0A1G4V8M2</accession>
<dbReference type="InterPro" id="IPR011008">
    <property type="entry name" value="Dimeric_a/b-barrel"/>
</dbReference>
<sequence length="132" mass="14617">MSSADRHIDPTESQVRTLVTAAQHNDAPIVMVNLLAFNDEGGRDSYLRYAEAVQPHLDRVGASIVYVGDATHTVIGGEDAPWWDTILLVQYPSRSKFLDMVLDPGYQKIATYRSAALHTSGLIATEQWMNTN</sequence>
<reference evidence="3" key="1">
    <citation type="submission" date="2016-10" db="EMBL/GenBank/DDBJ databases">
        <authorList>
            <person name="Varghese N."/>
            <person name="Submissions S."/>
        </authorList>
    </citation>
    <scope>NUCLEOTIDE SEQUENCE [LARGE SCALE GENOMIC DNA]</scope>
    <source>
        <strain evidence="3">UNC267MFSha1.1M11</strain>
    </source>
</reference>
<dbReference type="PANTHER" id="PTHR40257">
    <property type="match status" value="1"/>
</dbReference>
<dbReference type="InterPro" id="IPR010753">
    <property type="entry name" value="DUF1330"/>
</dbReference>
<dbReference type="RefSeq" id="WP_090353420.1">
    <property type="nucleotide sequence ID" value="NZ_FMUB01000001.1"/>
</dbReference>
<dbReference type="PANTHER" id="PTHR40257:SF1">
    <property type="entry name" value="DUF1330 DOMAIN-CONTAINING PROTEIN"/>
    <property type="match status" value="1"/>
</dbReference>
<evidence type="ECO:0000259" key="1">
    <source>
        <dbReference type="Pfam" id="PF07045"/>
    </source>
</evidence>
<dbReference type="Pfam" id="PF07045">
    <property type="entry name" value="DUF1330"/>
    <property type="match status" value="1"/>
</dbReference>